<dbReference type="Proteomes" id="UP000660554">
    <property type="component" value="Unassembled WGS sequence"/>
</dbReference>
<evidence type="ECO:0000313" key="2">
    <source>
        <dbReference type="Proteomes" id="UP000660554"/>
    </source>
</evidence>
<organism evidence="1 2">
    <name type="scientific">Streptomyces virginiae</name>
    <name type="common">Streptomyces cinnamonensis</name>
    <dbReference type="NCBI Taxonomy" id="1961"/>
    <lineage>
        <taxon>Bacteria</taxon>
        <taxon>Bacillati</taxon>
        <taxon>Actinomycetota</taxon>
        <taxon>Actinomycetes</taxon>
        <taxon>Kitasatosporales</taxon>
        <taxon>Streptomycetaceae</taxon>
        <taxon>Streptomyces</taxon>
    </lineage>
</organism>
<sequence length="160" mass="17203">MRLVRVHGYTVMVRAARGTRTRTRARPGRGRTTLHRMERADVLRRVIGILTEAQDIRRAAEAGSDADTPAETAGVATQLLNEMLPSISVPADASPQQVATLVAEALGPALHTMVSGFSLAFTSLAIAHDDGRTDISSIEVLQELALEVEAGTYDEGPWET</sequence>
<keyword evidence="2" id="KW-1185">Reference proteome</keyword>
<evidence type="ECO:0008006" key="3">
    <source>
        <dbReference type="Google" id="ProtNLM"/>
    </source>
</evidence>
<reference evidence="2" key="1">
    <citation type="submission" date="2020-09" db="EMBL/GenBank/DDBJ databases">
        <title>Whole genome shotgun sequence of Streptomyces cinnamonensis NBRC 15873.</title>
        <authorList>
            <person name="Komaki H."/>
            <person name="Tamura T."/>
        </authorList>
    </citation>
    <scope>NUCLEOTIDE SEQUENCE [LARGE SCALE GENOMIC DNA]</scope>
    <source>
        <strain evidence="2">NBRC 15873</strain>
    </source>
</reference>
<dbReference type="EMBL" id="BNDV01000010">
    <property type="protein sequence ID" value="GHI15497.1"/>
    <property type="molecule type" value="Genomic_DNA"/>
</dbReference>
<evidence type="ECO:0000313" key="1">
    <source>
        <dbReference type="EMBL" id="GHI15497.1"/>
    </source>
</evidence>
<gene>
    <name evidence="1" type="ORF">Scinn_49600</name>
</gene>
<name>A0ABQ3NRZ0_STRVG</name>
<comment type="caution">
    <text evidence="1">The sequence shown here is derived from an EMBL/GenBank/DDBJ whole genome shotgun (WGS) entry which is preliminary data.</text>
</comment>
<accession>A0ABQ3NRZ0</accession>
<proteinExistence type="predicted"/>
<protein>
    <recommendedName>
        <fullName evidence="3">TetR family transcriptional regulator</fullName>
    </recommendedName>
</protein>